<dbReference type="PROSITE" id="PS52027">
    <property type="entry name" value="ZF_C2HC_C3H"/>
    <property type="match status" value="1"/>
</dbReference>
<keyword evidence="2" id="KW-0677">Repeat</keyword>
<keyword evidence="4" id="KW-0862">Zinc</keyword>
<evidence type="ECO:0000259" key="8">
    <source>
        <dbReference type="PROSITE" id="PS52027"/>
    </source>
</evidence>
<dbReference type="GO" id="GO:0008270">
    <property type="term" value="F:zinc ion binding"/>
    <property type="evidence" value="ECO:0007669"/>
    <property type="project" value="UniProtKB-KW"/>
</dbReference>
<name>A0A0L0HE16_SPIPD</name>
<proteinExistence type="predicted"/>
<feature type="region of interest" description="Disordered" evidence="6">
    <location>
        <begin position="107"/>
        <end position="127"/>
    </location>
</feature>
<feature type="domain" description="C2HC/C3H-type" evidence="8">
    <location>
        <begin position="425"/>
        <end position="454"/>
    </location>
</feature>
<dbReference type="InterPro" id="IPR049899">
    <property type="entry name" value="Znf_C2HC_C3H"/>
</dbReference>
<feature type="compositionally biased region" description="Polar residues" evidence="6">
    <location>
        <begin position="399"/>
        <end position="414"/>
    </location>
</feature>
<feature type="domain" description="C2H2-type" evidence="7">
    <location>
        <begin position="302"/>
        <end position="330"/>
    </location>
</feature>
<dbReference type="Gene3D" id="3.30.160.60">
    <property type="entry name" value="Classic Zinc Finger"/>
    <property type="match status" value="1"/>
</dbReference>
<dbReference type="PANTHER" id="PTHR13555:SF36">
    <property type="entry name" value="ZINC FINGER C2HC DOMAIN-CONTAINING PROTEIN 1B"/>
    <property type="match status" value="1"/>
</dbReference>
<evidence type="ECO:0000313" key="9">
    <source>
        <dbReference type="EMBL" id="KNC99256.1"/>
    </source>
</evidence>
<evidence type="ECO:0000256" key="2">
    <source>
        <dbReference type="ARBA" id="ARBA00022737"/>
    </source>
</evidence>
<evidence type="ECO:0000256" key="1">
    <source>
        <dbReference type="ARBA" id="ARBA00022723"/>
    </source>
</evidence>
<keyword evidence="3 5" id="KW-0863">Zinc-finger</keyword>
<keyword evidence="1" id="KW-0479">Metal-binding</keyword>
<dbReference type="OrthoDB" id="10255185at2759"/>
<feature type="region of interest" description="Disordered" evidence="6">
    <location>
        <begin position="392"/>
        <end position="427"/>
    </location>
</feature>
<evidence type="ECO:0000256" key="6">
    <source>
        <dbReference type="SAM" id="MobiDB-lite"/>
    </source>
</evidence>
<feature type="compositionally biased region" description="Basic and acidic residues" evidence="6">
    <location>
        <begin position="254"/>
        <end position="269"/>
    </location>
</feature>
<dbReference type="EMBL" id="KQ257458">
    <property type="protein sequence ID" value="KNC99256.1"/>
    <property type="molecule type" value="Genomic_DNA"/>
</dbReference>
<dbReference type="AlphaFoldDB" id="A0A0L0HE16"/>
<feature type="region of interest" description="Disordered" evidence="6">
    <location>
        <begin position="448"/>
        <end position="500"/>
    </location>
</feature>
<evidence type="ECO:0000256" key="5">
    <source>
        <dbReference type="PROSITE-ProRule" id="PRU00042"/>
    </source>
</evidence>
<sequence length="500" mass="56383">MMTVRNSKHSHDYVLKTQSAPTSASNDRLCHICGSTFAKAFLPAHQRTCVKRSVKTSARTSRVGLAFSAAANVRTSFYPCTNCMENIPHHKLSEHLRTCRGAHTRSSTASVLRRGADAHRQQPSTRMTATTLTREAVLMRANQALQRNSKNSPGRMNGFDGDWDLDRQAFHGPYEFETHKSTSRAAAAAERQMEPPNRFVPKRTVTSAANLTNRSGQSSKNTFSQHHDYHDAEHWESDRMHHSLYDYEKEDTGRITHPEYNHSSQEGRRLSSTSAAYQQSSSFGQHESSSSLEESYVDGPRIPCPSCGRKFMEQERLDKHMAACAKSQKPRKIFDASKARVRGTELEQYANRRSDTGQLGSLKQKGLPHDEILLKPRKANWRAKHEKFIQMVRAARQPHPSSNSTEKKTGTVTRTPVGPSEPDPDLVPCDYCGRRFNHDTAVRHIPFCRDSKQKSQHRSSARPHNASNASSPSKEDMLKKRTAYRPPLPKVKGKSPIKMQ</sequence>
<dbReference type="PANTHER" id="PTHR13555">
    <property type="entry name" value="C2H2 ZINC FINGER CGI-62-RELATED"/>
    <property type="match status" value="1"/>
</dbReference>
<gene>
    <name evidence="9" type="ORF">SPPG_05511</name>
</gene>
<reference evidence="9 10" key="1">
    <citation type="submission" date="2009-08" db="EMBL/GenBank/DDBJ databases">
        <title>The Genome Sequence of Spizellomyces punctatus strain DAOM BR117.</title>
        <authorList>
            <consortium name="The Broad Institute Genome Sequencing Platform"/>
            <person name="Russ C."/>
            <person name="Cuomo C."/>
            <person name="Shea T."/>
            <person name="Young S.K."/>
            <person name="Zeng Q."/>
            <person name="Koehrsen M."/>
            <person name="Haas B."/>
            <person name="Borodovsky M."/>
            <person name="Guigo R."/>
            <person name="Alvarado L."/>
            <person name="Berlin A."/>
            <person name="Bochicchio J."/>
            <person name="Borenstein D."/>
            <person name="Chapman S."/>
            <person name="Chen Z."/>
            <person name="Engels R."/>
            <person name="Freedman E."/>
            <person name="Gellesch M."/>
            <person name="Goldberg J."/>
            <person name="Griggs A."/>
            <person name="Gujja S."/>
            <person name="Heiman D."/>
            <person name="Hepburn T."/>
            <person name="Howarth C."/>
            <person name="Jen D."/>
            <person name="Larson L."/>
            <person name="Lewis B."/>
            <person name="Mehta T."/>
            <person name="Park D."/>
            <person name="Pearson M."/>
            <person name="Roberts A."/>
            <person name="Saif S."/>
            <person name="Shenoy N."/>
            <person name="Sisk P."/>
            <person name="Stolte C."/>
            <person name="Sykes S."/>
            <person name="Thomson T."/>
            <person name="Walk T."/>
            <person name="White J."/>
            <person name="Yandava C."/>
            <person name="Burger G."/>
            <person name="Gray M.W."/>
            <person name="Holland P.W.H."/>
            <person name="King N."/>
            <person name="Lang F.B.F."/>
            <person name="Roger A.J."/>
            <person name="Ruiz-Trillo I."/>
            <person name="Lander E."/>
            <person name="Nusbaum C."/>
        </authorList>
    </citation>
    <scope>NUCLEOTIDE SEQUENCE [LARGE SCALE GENOMIC DNA]</scope>
    <source>
        <strain evidence="9 10">DAOM BR117</strain>
    </source>
</reference>
<feature type="region of interest" description="Disordered" evidence="6">
    <location>
        <begin position="254"/>
        <end position="298"/>
    </location>
</feature>
<organism evidence="9 10">
    <name type="scientific">Spizellomyces punctatus (strain DAOM BR117)</name>
    <dbReference type="NCBI Taxonomy" id="645134"/>
    <lineage>
        <taxon>Eukaryota</taxon>
        <taxon>Fungi</taxon>
        <taxon>Fungi incertae sedis</taxon>
        <taxon>Chytridiomycota</taxon>
        <taxon>Chytridiomycota incertae sedis</taxon>
        <taxon>Chytridiomycetes</taxon>
        <taxon>Spizellomycetales</taxon>
        <taxon>Spizellomycetaceae</taxon>
        <taxon>Spizellomyces</taxon>
    </lineage>
</organism>
<dbReference type="InterPro" id="IPR026319">
    <property type="entry name" value="ZC2HC1A/B-like"/>
</dbReference>
<evidence type="ECO:0000259" key="7">
    <source>
        <dbReference type="PROSITE" id="PS50157"/>
    </source>
</evidence>
<dbReference type="GeneID" id="27688878"/>
<protein>
    <submittedName>
        <fullName evidence="9">Uncharacterized protein</fullName>
    </submittedName>
</protein>
<accession>A0A0L0HE16</accession>
<dbReference type="PROSITE" id="PS50157">
    <property type="entry name" value="ZINC_FINGER_C2H2_2"/>
    <property type="match status" value="1"/>
</dbReference>
<feature type="compositionally biased region" description="Basic residues" evidence="6">
    <location>
        <begin position="491"/>
        <end position="500"/>
    </location>
</feature>
<keyword evidence="10" id="KW-1185">Reference proteome</keyword>
<dbReference type="InterPro" id="IPR013087">
    <property type="entry name" value="Znf_C2H2_type"/>
</dbReference>
<dbReference type="InParanoid" id="A0A0L0HE16"/>
<dbReference type="Proteomes" id="UP000053201">
    <property type="component" value="Unassembled WGS sequence"/>
</dbReference>
<evidence type="ECO:0000256" key="3">
    <source>
        <dbReference type="ARBA" id="ARBA00022771"/>
    </source>
</evidence>
<dbReference type="RefSeq" id="XP_016607296.1">
    <property type="nucleotide sequence ID" value="XM_016753720.1"/>
</dbReference>
<dbReference type="VEuPathDB" id="FungiDB:SPPG_05511"/>
<feature type="compositionally biased region" description="Low complexity" evidence="6">
    <location>
        <begin position="271"/>
        <end position="291"/>
    </location>
</feature>
<feature type="region of interest" description="Disordered" evidence="6">
    <location>
        <begin position="178"/>
        <end position="202"/>
    </location>
</feature>
<dbReference type="STRING" id="645134.A0A0L0HE16"/>
<dbReference type="Pfam" id="PF13913">
    <property type="entry name" value="zf-C2HC_2"/>
    <property type="match status" value="2"/>
</dbReference>
<dbReference type="eggNOG" id="KOG3940">
    <property type="taxonomic scope" value="Eukaryota"/>
</dbReference>
<evidence type="ECO:0000256" key="4">
    <source>
        <dbReference type="ARBA" id="ARBA00022833"/>
    </source>
</evidence>
<evidence type="ECO:0000313" key="10">
    <source>
        <dbReference type="Proteomes" id="UP000053201"/>
    </source>
</evidence>